<protein>
    <submittedName>
        <fullName evidence="1">Uncharacterized protein</fullName>
    </submittedName>
</protein>
<dbReference type="OrthoDB" id="282364at2"/>
<evidence type="ECO:0000313" key="1">
    <source>
        <dbReference type="EMBL" id="QEL20180.1"/>
    </source>
</evidence>
<dbReference type="AlphaFoldDB" id="A0A5C1AMH6"/>
<name>A0A5C1AMH6_9BACT</name>
<organism evidence="1 2">
    <name type="scientific">Limnoglobus roseus</name>
    <dbReference type="NCBI Taxonomy" id="2598579"/>
    <lineage>
        <taxon>Bacteria</taxon>
        <taxon>Pseudomonadati</taxon>
        <taxon>Planctomycetota</taxon>
        <taxon>Planctomycetia</taxon>
        <taxon>Gemmatales</taxon>
        <taxon>Gemmataceae</taxon>
        <taxon>Limnoglobus</taxon>
    </lineage>
</organism>
<dbReference type="KEGG" id="lrs:PX52LOC_07268"/>
<proteinExistence type="predicted"/>
<dbReference type="Proteomes" id="UP000324974">
    <property type="component" value="Chromosome"/>
</dbReference>
<dbReference type="RefSeq" id="WP_149114499.1">
    <property type="nucleotide sequence ID" value="NZ_CP042425.1"/>
</dbReference>
<reference evidence="2" key="1">
    <citation type="submission" date="2019-08" db="EMBL/GenBank/DDBJ databases">
        <title>Limnoglobus roseus gen. nov., sp. nov., a novel freshwater planctomycete with a giant genome from the family Gemmataceae.</title>
        <authorList>
            <person name="Kulichevskaya I.S."/>
            <person name="Naumoff D.G."/>
            <person name="Miroshnikov K."/>
            <person name="Ivanova A."/>
            <person name="Philippov D.A."/>
            <person name="Hakobyan A."/>
            <person name="Rijpstra I.C."/>
            <person name="Sinninghe Damste J.S."/>
            <person name="Liesack W."/>
            <person name="Dedysh S.N."/>
        </authorList>
    </citation>
    <scope>NUCLEOTIDE SEQUENCE [LARGE SCALE GENOMIC DNA]</scope>
    <source>
        <strain evidence="2">PX52</strain>
    </source>
</reference>
<keyword evidence="2" id="KW-1185">Reference proteome</keyword>
<sequence>MSSRRRSDLCPLIVAILATMGPGCTLGPRTIEQGRLRYNEAVKATTEQQLLLNIVRLRYTDTPSSLSIANIADQQEIVSSLKAIPFFTSAGAGDLGSYRGSVLPQAEFSRAIRPTLSYTPIDDQEFTRRLFTPITLDGITYLAKTTWPVSTVFRLYLENLNWVSNAQSASGPTPRMPPDYGEFLNGVSALQRLSDRGQAVLYNQEQDEKLTDGVDAGDNTPTAAVEAAKAGMEYRRDDKGRWAVVKKKVHPLLRVGKVGDTDSDFATFCRTFKLDPKKRTFELTTEKLDPFLEGTPAAGLDTLDMETRSLLQVLFFVANGVTVPPCHATSGIAPQTVQADGTPFDWRPVFEGLFKVCWADGKKPPPFAHVAIRYQGYWFYIDKRDRDTMATFNLLVELSRLELGAKATTAPILTLPLGGP</sequence>
<gene>
    <name evidence="1" type="ORF">PX52LOC_07268</name>
</gene>
<evidence type="ECO:0000313" key="2">
    <source>
        <dbReference type="Proteomes" id="UP000324974"/>
    </source>
</evidence>
<dbReference type="EMBL" id="CP042425">
    <property type="protein sequence ID" value="QEL20180.1"/>
    <property type="molecule type" value="Genomic_DNA"/>
</dbReference>
<accession>A0A5C1AMH6</accession>